<evidence type="ECO:0000256" key="2">
    <source>
        <dbReference type="SAM" id="Phobius"/>
    </source>
</evidence>
<dbReference type="AlphaFoldDB" id="A0A7W9DSI7"/>
<keyword evidence="2" id="KW-1133">Transmembrane helix</keyword>
<gene>
    <name evidence="3" type="ORF">BJ981_005300</name>
</gene>
<dbReference type="Proteomes" id="UP000588112">
    <property type="component" value="Unassembled WGS sequence"/>
</dbReference>
<keyword evidence="2" id="KW-0472">Membrane</keyword>
<evidence type="ECO:0000313" key="4">
    <source>
        <dbReference type="Proteomes" id="UP000588112"/>
    </source>
</evidence>
<comment type="caution">
    <text evidence="3">The sequence shown here is derived from an EMBL/GenBank/DDBJ whole genome shotgun (WGS) entry which is preliminary data.</text>
</comment>
<proteinExistence type="predicted"/>
<name>A0A7W9DSI7_9ACTN</name>
<dbReference type="RefSeq" id="WP_184614794.1">
    <property type="nucleotide sequence ID" value="NZ_BOOS01000077.1"/>
</dbReference>
<dbReference type="EMBL" id="JACHBR010000001">
    <property type="protein sequence ID" value="MBB5629601.1"/>
    <property type="molecule type" value="Genomic_DNA"/>
</dbReference>
<sequence>MNLERRMSPAMRGPARAGSGPPGGSPGPTARVALTVVAVAGFWLVALHPLLSLLR</sequence>
<evidence type="ECO:0000313" key="3">
    <source>
        <dbReference type="EMBL" id="MBB5629601.1"/>
    </source>
</evidence>
<feature type="region of interest" description="Disordered" evidence="1">
    <location>
        <begin position="1"/>
        <end position="30"/>
    </location>
</feature>
<accession>A0A7W9DSI7</accession>
<organism evidence="3 4">
    <name type="scientific">Sphaerisporangium krabiense</name>
    <dbReference type="NCBI Taxonomy" id="763782"/>
    <lineage>
        <taxon>Bacteria</taxon>
        <taxon>Bacillati</taxon>
        <taxon>Actinomycetota</taxon>
        <taxon>Actinomycetes</taxon>
        <taxon>Streptosporangiales</taxon>
        <taxon>Streptosporangiaceae</taxon>
        <taxon>Sphaerisporangium</taxon>
    </lineage>
</organism>
<keyword evidence="4" id="KW-1185">Reference proteome</keyword>
<evidence type="ECO:0000256" key="1">
    <source>
        <dbReference type="SAM" id="MobiDB-lite"/>
    </source>
</evidence>
<feature type="transmembrane region" description="Helical" evidence="2">
    <location>
        <begin position="32"/>
        <end position="54"/>
    </location>
</feature>
<reference evidence="3 4" key="1">
    <citation type="submission" date="2020-08" db="EMBL/GenBank/DDBJ databases">
        <title>Sequencing the genomes of 1000 actinobacteria strains.</title>
        <authorList>
            <person name="Klenk H.-P."/>
        </authorList>
    </citation>
    <scope>NUCLEOTIDE SEQUENCE [LARGE SCALE GENOMIC DNA]</scope>
    <source>
        <strain evidence="3 4">DSM 45790</strain>
    </source>
</reference>
<protein>
    <submittedName>
        <fullName evidence="3">Uncharacterized protein</fullName>
    </submittedName>
</protein>
<keyword evidence="2" id="KW-0812">Transmembrane</keyword>